<keyword evidence="1" id="KW-0732">Signal</keyword>
<name>A0A1C4VW48_9ACTN</name>
<proteinExistence type="predicted"/>
<accession>A0A1C4VW48</accession>
<dbReference type="PROSITE" id="PS51318">
    <property type="entry name" value="TAT"/>
    <property type="match status" value="1"/>
</dbReference>
<evidence type="ECO:0000313" key="2">
    <source>
        <dbReference type="EMBL" id="SCE88244.1"/>
    </source>
</evidence>
<dbReference type="Proteomes" id="UP000199375">
    <property type="component" value="Unassembled WGS sequence"/>
</dbReference>
<dbReference type="EMBL" id="FMCW01000011">
    <property type="protein sequence ID" value="SCE88244.1"/>
    <property type="molecule type" value="Genomic_DNA"/>
</dbReference>
<dbReference type="AlphaFoldDB" id="A0A1C4VW48"/>
<reference evidence="2 3" key="1">
    <citation type="submission" date="2016-06" db="EMBL/GenBank/DDBJ databases">
        <authorList>
            <person name="Kjaerup R.B."/>
            <person name="Dalgaard T.S."/>
            <person name="Juul-Madsen H.R."/>
        </authorList>
    </citation>
    <scope>NUCLEOTIDE SEQUENCE [LARGE SCALE GENOMIC DNA]</scope>
    <source>
        <strain evidence="2 3">DSM 45626</strain>
    </source>
</reference>
<gene>
    <name evidence="2" type="ORF">GA0070558_111166</name>
</gene>
<dbReference type="RefSeq" id="WP_176734206.1">
    <property type="nucleotide sequence ID" value="NZ_FMCW01000011.1"/>
</dbReference>
<evidence type="ECO:0000256" key="1">
    <source>
        <dbReference type="SAM" id="SignalP"/>
    </source>
</evidence>
<sequence>MNSFGFRRRRRVALALVPALAGTLLAASGPAAPARAADGGDLVIANVLWRVAVGSRPT</sequence>
<feature type="signal peptide" evidence="1">
    <location>
        <begin position="1"/>
        <end position="26"/>
    </location>
</feature>
<feature type="chain" id="PRO_5039428761" evidence="1">
    <location>
        <begin position="27"/>
        <end position="58"/>
    </location>
</feature>
<organism evidence="2 3">
    <name type="scientific">Micromonospora haikouensis</name>
    <dbReference type="NCBI Taxonomy" id="686309"/>
    <lineage>
        <taxon>Bacteria</taxon>
        <taxon>Bacillati</taxon>
        <taxon>Actinomycetota</taxon>
        <taxon>Actinomycetes</taxon>
        <taxon>Micromonosporales</taxon>
        <taxon>Micromonosporaceae</taxon>
        <taxon>Micromonospora</taxon>
    </lineage>
</organism>
<evidence type="ECO:0000313" key="3">
    <source>
        <dbReference type="Proteomes" id="UP000199375"/>
    </source>
</evidence>
<dbReference type="InterPro" id="IPR006311">
    <property type="entry name" value="TAT_signal"/>
</dbReference>
<protein>
    <submittedName>
        <fullName evidence="2">Uncharacterized protein</fullName>
    </submittedName>
</protein>